<evidence type="ECO:0000313" key="1">
    <source>
        <dbReference type="EMBL" id="MDD1011110.1"/>
    </source>
</evidence>
<gene>
    <name evidence="1" type="ORF">M5G27_26925</name>
</gene>
<accession>A0A9X4C6G0</accession>
<dbReference type="InterPro" id="IPR019106">
    <property type="entry name" value="T4SS_TrbC"/>
</dbReference>
<reference evidence="1 2" key="1">
    <citation type="submission" date="2022-05" db="EMBL/GenBank/DDBJ databases">
        <title>Novel Pseudomonas spp. Isolated from a Rainbow Trout Aquaculture Facility.</title>
        <authorList>
            <person name="Testerman T."/>
            <person name="Graf J."/>
        </authorList>
    </citation>
    <scope>NUCLEOTIDE SEQUENCE [LARGE SCALE GENOMIC DNA]</scope>
    <source>
        <strain evidence="1 2">ID1042</strain>
    </source>
</reference>
<dbReference type="Proteomes" id="UP001148185">
    <property type="component" value="Unassembled WGS sequence"/>
</dbReference>
<dbReference type="Pfam" id="PF09673">
    <property type="entry name" value="TrbC_Ftype"/>
    <property type="match status" value="1"/>
</dbReference>
<proteinExistence type="predicted"/>
<organism evidence="1 2">
    <name type="scientific">Pseudomonas shahriarae</name>
    <dbReference type="NCBI Taxonomy" id="2745512"/>
    <lineage>
        <taxon>Bacteria</taxon>
        <taxon>Pseudomonadati</taxon>
        <taxon>Pseudomonadota</taxon>
        <taxon>Gammaproteobacteria</taxon>
        <taxon>Pseudomonadales</taxon>
        <taxon>Pseudomonadaceae</taxon>
        <taxon>Pseudomonas</taxon>
    </lineage>
</organism>
<protein>
    <submittedName>
        <fullName evidence="1">TrbC family F-type conjugative pilus assembly protein</fullName>
    </submittedName>
</protein>
<comment type="caution">
    <text evidence="1">The sequence shown here is derived from an EMBL/GenBank/DDBJ whole genome shotgun (WGS) entry which is preliminary data.</text>
</comment>
<dbReference type="RefSeq" id="WP_273878219.1">
    <property type="nucleotide sequence ID" value="NZ_JAMDHA010000037.1"/>
</dbReference>
<keyword evidence="2" id="KW-1185">Reference proteome</keyword>
<evidence type="ECO:0000313" key="2">
    <source>
        <dbReference type="Proteomes" id="UP001148185"/>
    </source>
</evidence>
<sequence>MAPVTASLADLNFAAQEKAAIEQFSAELDQIKHQTDSQVDFTLKNEDFAFAKAPAPQAPEASAQPAIDDRKVIYQIFVSWSLGEQEIKDLLVLYNGNKTVELVFRGIPEGMPFPQALAKLQKLALETKSDTPVLINPVVFTDAAVTTVPQIRKIVEGAPQYIIAGTTSIEAADKEYGTRKKLGLGSVGPTLDIDERDLIEVLKERLAKVDFAELKEKATKRFWDKQTFVDVPTATTHRVRKLDPTVTVPDDMTAADGSLIHKAGDRINPLSIRPFTQRLVIIDPVDPKQIDLAKAEIAKHGNDQNVVVILSRVDRTSGWEGFTNVQDQVGRAVYLLKDDVRTRFSIDVVPSVVTADSSNFYIEEFPAGGLK</sequence>
<dbReference type="EMBL" id="JAMDHA010000037">
    <property type="protein sequence ID" value="MDD1011110.1"/>
    <property type="molecule type" value="Genomic_DNA"/>
</dbReference>
<name>A0A9X4C6G0_9PSED</name>
<dbReference type="AlphaFoldDB" id="A0A9X4C6G0"/>